<name>A0AC61R861_9FIRM</name>
<sequence length="340" mass="39749">MKALLSIKEIFASLVNTFVFDGTPKVKPEQIVFLTMQGKIHRNGMFRYFDRDTLALVVDEERRPWFLIGFENQTGIDPDMDIRNLTYDATTWHWMMMKIRQTRKKIRCAKKSGREIHLEPDDLSYRIPCVTIVLHYGKKEWKPRTLAQSMPQNDCENLKRLSADYKINVENIAFLTAEVLGYLHGDFRAIARYLQAQRLGTEADFFVGDPDMKIMYWETLEVLKAFSADRIVESVLDSLIQSEKTEPTKGGVVMAGAFEQYMNTVLEEKMEKEKKAWLLEKQRWDKEKRNRDEEIGEAVSTFVILAQRLMLEEGLSAQEACDRLLLKGKLREKIMKFLFH</sequence>
<protein>
    <submittedName>
        <fullName evidence="1">Uncharacterized protein</fullName>
    </submittedName>
</protein>
<comment type="caution">
    <text evidence="1">The sequence shown here is derived from an EMBL/GenBank/DDBJ whole genome shotgun (WGS) entry which is preliminary data.</text>
</comment>
<organism evidence="1 2">
    <name type="scientific">Dubosiella muris</name>
    <dbReference type="NCBI Taxonomy" id="3038133"/>
    <lineage>
        <taxon>Bacteria</taxon>
        <taxon>Bacillati</taxon>
        <taxon>Bacillota</taxon>
        <taxon>Erysipelotrichia</taxon>
        <taxon>Erysipelotrichales</taxon>
        <taxon>Erysipelotrichaceae</taxon>
        <taxon>Dubosiella</taxon>
    </lineage>
</organism>
<dbReference type="Proteomes" id="UP000308836">
    <property type="component" value="Unassembled WGS sequence"/>
</dbReference>
<proteinExistence type="predicted"/>
<dbReference type="EMBL" id="SRYG01000013">
    <property type="protein sequence ID" value="TGY65780.1"/>
    <property type="molecule type" value="Genomic_DNA"/>
</dbReference>
<accession>A0AC61R861</accession>
<gene>
    <name evidence="1" type="ORF">E5336_07300</name>
</gene>
<keyword evidence="2" id="KW-1185">Reference proteome</keyword>
<evidence type="ECO:0000313" key="2">
    <source>
        <dbReference type="Proteomes" id="UP000308836"/>
    </source>
</evidence>
<reference evidence="1" key="1">
    <citation type="submission" date="2019-04" db="EMBL/GenBank/DDBJ databases">
        <title>Microbes associate with the intestines of laboratory mice.</title>
        <authorList>
            <person name="Navarre W."/>
            <person name="Wong E."/>
            <person name="Huang K."/>
            <person name="Tropini C."/>
            <person name="Ng K."/>
            <person name="Yu B."/>
        </authorList>
    </citation>
    <scope>NUCLEOTIDE SEQUENCE</scope>
    <source>
        <strain evidence="1">NM09_H32</strain>
    </source>
</reference>
<evidence type="ECO:0000313" key="1">
    <source>
        <dbReference type="EMBL" id="TGY65780.1"/>
    </source>
</evidence>